<sequence>MCRVYQANCGASNGYEALTIGTRQKPARQWVLKIPACVMHDTDHDKYLTMVSAAIDTDRSASLITRSTSYHTGYFLIPEVM</sequence>
<reference evidence="1 2" key="1">
    <citation type="submission" date="2023-03" db="EMBL/GenBank/DDBJ databases">
        <authorList>
            <person name="Pearce D."/>
        </authorList>
    </citation>
    <scope>NUCLEOTIDE SEQUENCE [LARGE SCALE GENOMIC DNA]</scope>
    <source>
        <strain evidence="1">Msz</strain>
    </source>
</reference>
<protein>
    <submittedName>
        <fullName evidence="1">Uncharacterized protein</fullName>
    </submittedName>
</protein>
<evidence type="ECO:0000313" key="2">
    <source>
        <dbReference type="Proteomes" id="UP001162030"/>
    </source>
</evidence>
<dbReference type="Proteomes" id="UP001162030">
    <property type="component" value="Chromosome"/>
</dbReference>
<accession>A0ABN8X1U4</accession>
<evidence type="ECO:0000313" key="1">
    <source>
        <dbReference type="EMBL" id="CAI8820627.1"/>
    </source>
</evidence>
<name>A0ABN8X1U4_9GAMM</name>
<organism evidence="1 2">
    <name type="scientific">Methylocaldum szegediense</name>
    <dbReference type="NCBI Taxonomy" id="73780"/>
    <lineage>
        <taxon>Bacteria</taxon>
        <taxon>Pseudomonadati</taxon>
        <taxon>Pseudomonadota</taxon>
        <taxon>Gammaproteobacteria</taxon>
        <taxon>Methylococcales</taxon>
        <taxon>Methylococcaceae</taxon>
        <taxon>Methylocaldum</taxon>
    </lineage>
</organism>
<dbReference type="EMBL" id="OX458333">
    <property type="protein sequence ID" value="CAI8820627.1"/>
    <property type="molecule type" value="Genomic_DNA"/>
</dbReference>
<keyword evidence="2" id="KW-1185">Reference proteome</keyword>
<proteinExistence type="predicted"/>
<gene>
    <name evidence="1" type="ORF">MSZNOR_1952</name>
</gene>